<dbReference type="EMBL" id="JABFUD020000003">
    <property type="protein sequence ID" value="KAI5082437.1"/>
    <property type="molecule type" value="Genomic_DNA"/>
</dbReference>
<sequence length="150" mass="15761">MQVAATAPFDWRLLHCKSPCSPIWRSLLHTWLLLCCPTSLSRPLNPLSGPLFAALCNPPPSSRLGDPGMAGPSALCPRAAPPSPAFFATLAASLLLTAPLATDGFPLPSGGLHLFITVLCSLDLQAALHPCNWAPPSAKTDPPHAMILLL</sequence>
<name>A0A9D4VBK5_ADICA</name>
<organism evidence="1 2">
    <name type="scientific">Adiantum capillus-veneris</name>
    <name type="common">Maidenhair fern</name>
    <dbReference type="NCBI Taxonomy" id="13818"/>
    <lineage>
        <taxon>Eukaryota</taxon>
        <taxon>Viridiplantae</taxon>
        <taxon>Streptophyta</taxon>
        <taxon>Embryophyta</taxon>
        <taxon>Tracheophyta</taxon>
        <taxon>Polypodiopsida</taxon>
        <taxon>Polypodiidae</taxon>
        <taxon>Polypodiales</taxon>
        <taxon>Pteridineae</taxon>
        <taxon>Pteridaceae</taxon>
        <taxon>Vittarioideae</taxon>
        <taxon>Adiantum</taxon>
    </lineage>
</organism>
<accession>A0A9D4VBK5</accession>
<evidence type="ECO:0000313" key="2">
    <source>
        <dbReference type="Proteomes" id="UP000886520"/>
    </source>
</evidence>
<evidence type="ECO:0000313" key="1">
    <source>
        <dbReference type="EMBL" id="KAI5082437.1"/>
    </source>
</evidence>
<proteinExistence type="predicted"/>
<dbReference type="Proteomes" id="UP000886520">
    <property type="component" value="Chromosome 2"/>
</dbReference>
<keyword evidence="2" id="KW-1185">Reference proteome</keyword>
<protein>
    <submittedName>
        <fullName evidence="1">Uncharacterized protein</fullName>
    </submittedName>
</protein>
<dbReference type="AlphaFoldDB" id="A0A9D4VBK5"/>
<comment type="caution">
    <text evidence="1">The sequence shown here is derived from an EMBL/GenBank/DDBJ whole genome shotgun (WGS) entry which is preliminary data.</text>
</comment>
<reference evidence="1" key="1">
    <citation type="submission" date="2021-01" db="EMBL/GenBank/DDBJ databases">
        <title>Adiantum capillus-veneris genome.</title>
        <authorList>
            <person name="Fang Y."/>
            <person name="Liao Q."/>
        </authorList>
    </citation>
    <scope>NUCLEOTIDE SEQUENCE</scope>
    <source>
        <strain evidence="1">H3</strain>
        <tissue evidence="1">Leaf</tissue>
    </source>
</reference>
<gene>
    <name evidence="1" type="ORF">GOP47_0002180</name>
</gene>